<keyword evidence="3" id="KW-1185">Reference proteome</keyword>
<accession>A0ABX9JLK3</accession>
<sequence>MGAHRLSNQDPSSSNPRGTPPAGIGASSPLPSPSSSGSTLRIEVGRPRNVLREPAPWLVADSSRALDINHRITQGYIQLAHDLQGLLDPAYRPGGSTRVLCNWFAFAPHASLEAGKGMLGAYLARAIIDTAQGEPSPSVKQALDRGGLSGPDRLVAEKVAGTLRFFGLSHDVAASLGTLLSAANLDVFVDPRTLWITTWRVSRVVQDAPGATPLDKAEAVVRTLEQLLLDGNVAIYGDIATSARAYLDWRERSGGNAVKPLQVVEGFALDGATAGEARRAREYALAHVKDSPQPTHFATVLPGVGGRSLLLAAFALFEDARQTEEASERDALIGFANNYLAWHEQHNAVQPAFTPSIPRQGEVPRDALMHAMTPTLRLPLGPIAWEFSDYTERQPDRDHNLLTSKPTEYNWALFEDRWPAILDAFDVGYQHQTGLWQMPQPLIQSLDLLEVG</sequence>
<evidence type="ECO:0000313" key="2">
    <source>
        <dbReference type="EMBL" id="REG20450.1"/>
    </source>
</evidence>
<feature type="compositionally biased region" description="Polar residues" evidence="1">
    <location>
        <begin position="1"/>
        <end position="17"/>
    </location>
</feature>
<name>A0ABX9JLK3_9BACT</name>
<dbReference type="EMBL" id="QUMU01000021">
    <property type="protein sequence ID" value="REG20450.1"/>
    <property type="molecule type" value="Genomic_DNA"/>
</dbReference>
<comment type="caution">
    <text evidence="2">The sequence shown here is derived from an EMBL/GenBank/DDBJ whole genome shotgun (WGS) entry which is preliminary data.</text>
</comment>
<dbReference type="Proteomes" id="UP000256345">
    <property type="component" value="Unassembled WGS sequence"/>
</dbReference>
<feature type="region of interest" description="Disordered" evidence="1">
    <location>
        <begin position="1"/>
        <end position="46"/>
    </location>
</feature>
<evidence type="ECO:0000256" key="1">
    <source>
        <dbReference type="SAM" id="MobiDB-lite"/>
    </source>
</evidence>
<evidence type="ECO:0000313" key="3">
    <source>
        <dbReference type="Proteomes" id="UP000256345"/>
    </source>
</evidence>
<feature type="compositionally biased region" description="Low complexity" evidence="1">
    <location>
        <begin position="20"/>
        <end position="38"/>
    </location>
</feature>
<organism evidence="2 3">
    <name type="scientific">Archangium gephyra</name>
    <dbReference type="NCBI Taxonomy" id="48"/>
    <lineage>
        <taxon>Bacteria</taxon>
        <taxon>Pseudomonadati</taxon>
        <taxon>Myxococcota</taxon>
        <taxon>Myxococcia</taxon>
        <taxon>Myxococcales</taxon>
        <taxon>Cystobacterineae</taxon>
        <taxon>Archangiaceae</taxon>
        <taxon>Archangium</taxon>
    </lineage>
</organism>
<protein>
    <submittedName>
        <fullName evidence="2">Uncharacterized protein</fullName>
    </submittedName>
</protein>
<proteinExistence type="predicted"/>
<reference evidence="2 3" key="1">
    <citation type="submission" date="2018-08" db="EMBL/GenBank/DDBJ databases">
        <title>Genomic Encyclopedia of Archaeal and Bacterial Type Strains, Phase II (KMG-II): from individual species to whole genera.</title>
        <authorList>
            <person name="Goeker M."/>
        </authorList>
    </citation>
    <scope>NUCLEOTIDE SEQUENCE [LARGE SCALE GENOMIC DNA]</scope>
    <source>
        <strain evidence="2 3">DSM 2261</strain>
    </source>
</reference>
<gene>
    <name evidence="2" type="ORF">ATI61_12115</name>
</gene>